<dbReference type="EMBL" id="JAACJK010000166">
    <property type="protein sequence ID" value="KAF5323410.1"/>
    <property type="molecule type" value="Genomic_DNA"/>
</dbReference>
<evidence type="ECO:0000259" key="3">
    <source>
        <dbReference type="Pfam" id="PF00561"/>
    </source>
</evidence>
<dbReference type="AlphaFoldDB" id="A0A8H5F4D9"/>
<dbReference type="OrthoDB" id="408373at2759"/>
<dbReference type="Proteomes" id="UP000541558">
    <property type="component" value="Unassembled WGS sequence"/>
</dbReference>
<keyword evidence="1" id="KW-0378">Hydrolase</keyword>
<name>A0A8H5F4D9_9AGAR</name>
<proteinExistence type="inferred from homology"/>
<sequence length="328" mass="37125">MDSLTSDYKDFATSRGLNYHYYFSDADAGKPTLLFVHGFPSISLDWYYQIIYFKAKGYGVVVPDMLGYGGTDKPEEHTAYLHSLLAKDLIDILEHEKIENVLAIGHDWGSRTTSALAQLYADRFLGFAFLSVGYIAPNTELTYEQIRARAAGFLGYENIGYWEFFSAPDANEVVKGHLESFWDVLHARDPRVWKYTMCPTGGLRTFLESDSRTPRGSYVPEDLSRIHKEKFQEHGFAGALNYYKIMVNGADMEEAKKIPQEQYVVKKPVFFGGTAKDPICVPMVGAATVKQLCPQATIQVFETGHWVQLEAHEEVNEALNKWLEKVLA</sequence>
<reference evidence="4 5" key="1">
    <citation type="journal article" date="2020" name="ISME J.">
        <title>Uncovering the hidden diversity of litter-decomposition mechanisms in mushroom-forming fungi.</title>
        <authorList>
            <person name="Floudas D."/>
            <person name="Bentzer J."/>
            <person name="Ahren D."/>
            <person name="Johansson T."/>
            <person name="Persson P."/>
            <person name="Tunlid A."/>
        </authorList>
    </citation>
    <scope>NUCLEOTIDE SEQUENCE [LARGE SCALE GENOMIC DNA]</scope>
    <source>
        <strain evidence="4 5">CBS 175.51</strain>
    </source>
</reference>
<dbReference type="PANTHER" id="PTHR43329">
    <property type="entry name" value="EPOXIDE HYDROLASE"/>
    <property type="match status" value="1"/>
</dbReference>
<gene>
    <name evidence="4" type="ORF">D9611_005790</name>
</gene>
<keyword evidence="5" id="KW-1185">Reference proteome</keyword>
<organism evidence="4 5">
    <name type="scientific">Ephemerocybe angulata</name>
    <dbReference type="NCBI Taxonomy" id="980116"/>
    <lineage>
        <taxon>Eukaryota</taxon>
        <taxon>Fungi</taxon>
        <taxon>Dikarya</taxon>
        <taxon>Basidiomycota</taxon>
        <taxon>Agaricomycotina</taxon>
        <taxon>Agaricomycetes</taxon>
        <taxon>Agaricomycetidae</taxon>
        <taxon>Agaricales</taxon>
        <taxon>Agaricineae</taxon>
        <taxon>Psathyrellaceae</taxon>
        <taxon>Ephemerocybe</taxon>
    </lineage>
</organism>
<evidence type="ECO:0000313" key="5">
    <source>
        <dbReference type="Proteomes" id="UP000541558"/>
    </source>
</evidence>
<dbReference type="Pfam" id="PF00561">
    <property type="entry name" value="Abhydrolase_1"/>
    <property type="match status" value="1"/>
</dbReference>
<comment type="similarity">
    <text evidence="2">Belongs to the AB hydrolase superfamily. Epoxide hydrolase family.</text>
</comment>
<comment type="caution">
    <text evidence="4">The sequence shown here is derived from an EMBL/GenBank/DDBJ whole genome shotgun (WGS) entry which is preliminary data.</text>
</comment>
<dbReference type="Gene3D" id="3.40.50.1820">
    <property type="entry name" value="alpha/beta hydrolase"/>
    <property type="match status" value="1"/>
</dbReference>
<dbReference type="InterPro" id="IPR000639">
    <property type="entry name" value="Epox_hydrolase-like"/>
</dbReference>
<evidence type="ECO:0000256" key="2">
    <source>
        <dbReference type="ARBA" id="ARBA00038334"/>
    </source>
</evidence>
<feature type="domain" description="AB hydrolase-1" evidence="3">
    <location>
        <begin position="31"/>
        <end position="150"/>
    </location>
</feature>
<dbReference type="SUPFAM" id="SSF53474">
    <property type="entry name" value="alpha/beta-Hydrolases"/>
    <property type="match status" value="1"/>
</dbReference>
<protein>
    <recommendedName>
        <fullName evidence="3">AB hydrolase-1 domain-containing protein</fullName>
    </recommendedName>
</protein>
<dbReference type="InterPro" id="IPR000073">
    <property type="entry name" value="AB_hydrolase_1"/>
</dbReference>
<evidence type="ECO:0000256" key="1">
    <source>
        <dbReference type="ARBA" id="ARBA00022801"/>
    </source>
</evidence>
<accession>A0A8H5F4D9</accession>
<dbReference type="InterPro" id="IPR029058">
    <property type="entry name" value="AB_hydrolase_fold"/>
</dbReference>
<dbReference type="PRINTS" id="PR00412">
    <property type="entry name" value="EPOXHYDRLASE"/>
</dbReference>
<dbReference type="GO" id="GO:0016787">
    <property type="term" value="F:hydrolase activity"/>
    <property type="evidence" value="ECO:0007669"/>
    <property type="project" value="UniProtKB-KW"/>
</dbReference>
<evidence type="ECO:0000313" key="4">
    <source>
        <dbReference type="EMBL" id="KAF5323410.1"/>
    </source>
</evidence>